<protein>
    <submittedName>
        <fullName evidence="7">Transcription factor GTE12</fullName>
    </submittedName>
</protein>
<reference evidence="7" key="1">
    <citation type="submission" date="2025-08" db="UniProtKB">
        <authorList>
            <consortium name="RefSeq"/>
        </authorList>
    </citation>
    <scope>IDENTIFICATION</scope>
    <source>
        <strain evidence="7">OHB3-1</strain>
    </source>
</reference>
<keyword evidence="1 2" id="KW-0103">Bromodomain</keyword>
<dbReference type="InterPro" id="IPR036427">
    <property type="entry name" value="Bromodomain-like_sf"/>
</dbReference>
<dbReference type="Pfam" id="PF00439">
    <property type="entry name" value="Bromodomain"/>
    <property type="match status" value="1"/>
</dbReference>
<dbReference type="PROSITE" id="PS50014">
    <property type="entry name" value="BROMODOMAIN_2"/>
    <property type="match status" value="1"/>
</dbReference>
<gene>
    <name evidence="7" type="primary">LOC111012380</name>
</gene>
<dbReference type="Proteomes" id="UP000504603">
    <property type="component" value="Unplaced"/>
</dbReference>
<dbReference type="Gene3D" id="1.20.920.10">
    <property type="entry name" value="Bromodomain-like"/>
    <property type="match status" value="1"/>
</dbReference>
<feature type="compositionally biased region" description="Polar residues" evidence="4">
    <location>
        <begin position="249"/>
        <end position="262"/>
    </location>
</feature>
<dbReference type="RefSeq" id="XP_022142210.1">
    <property type="nucleotide sequence ID" value="XM_022286518.1"/>
</dbReference>
<feature type="domain" description="Bromo" evidence="5">
    <location>
        <begin position="117"/>
        <end position="189"/>
    </location>
</feature>
<dbReference type="PANTHER" id="PTHR46136:SF19">
    <property type="entry name" value="TRANSCRIPTION FACTOR GTE12"/>
    <property type="match status" value="1"/>
</dbReference>
<evidence type="ECO:0000256" key="1">
    <source>
        <dbReference type="ARBA" id="ARBA00023117"/>
    </source>
</evidence>
<evidence type="ECO:0000256" key="3">
    <source>
        <dbReference type="SAM" id="Coils"/>
    </source>
</evidence>
<name>A0A6J1CK98_MOMCH</name>
<dbReference type="SUPFAM" id="SSF47370">
    <property type="entry name" value="Bromodomain"/>
    <property type="match status" value="1"/>
</dbReference>
<feature type="region of interest" description="Disordered" evidence="4">
    <location>
        <begin position="214"/>
        <end position="298"/>
    </location>
</feature>
<dbReference type="SMART" id="SM00297">
    <property type="entry name" value="BROMO"/>
    <property type="match status" value="1"/>
</dbReference>
<feature type="compositionally biased region" description="Basic and acidic residues" evidence="4">
    <location>
        <begin position="370"/>
        <end position="387"/>
    </location>
</feature>
<dbReference type="KEGG" id="mcha:111012380"/>
<feature type="compositionally biased region" description="Polar residues" evidence="4">
    <location>
        <begin position="356"/>
        <end position="369"/>
    </location>
</feature>
<feature type="region of interest" description="Disordered" evidence="4">
    <location>
        <begin position="331"/>
        <end position="390"/>
    </location>
</feature>
<dbReference type="InterPro" id="IPR001487">
    <property type="entry name" value="Bromodomain"/>
</dbReference>
<evidence type="ECO:0000256" key="4">
    <source>
        <dbReference type="SAM" id="MobiDB-lite"/>
    </source>
</evidence>
<dbReference type="AlphaFoldDB" id="A0A6J1CK98"/>
<feature type="compositionally biased region" description="Basic and acidic residues" evidence="4">
    <location>
        <begin position="87"/>
        <end position="103"/>
    </location>
</feature>
<organism evidence="6 7">
    <name type="scientific">Momordica charantia</name>
    <name type="common">Bitter gourd</name>
    <name type="synonym">Balsam pear</name>
    <dbReference type="NCBI Taxonomy" id="3673"/>
    <lineage>
        <taxon>Eukaryota</taxon>
        <taxon>Viridiplantae</taxon>
        <taxon>Streptophyta</taxon>
        <taxon>Embryophyta</taxon>
        <taxon>Tracheophyta</taxon>
        <taxon>Spermatophyta</taxon>
        <taxon>Magnoliopsida</taxon>
        <taxon>eudicotyledons</taxon>
        <taxon>Gunneridae</taxon>
        <taxon>Pentapetalae</taxon>
        <taxon>rosids</taxon>
        <taxon>fabids</taxon>
        <taxon>Cucurbitales</taxon>
        <taxon>Cucurbitaceae</taxon>
        <taxon>Momordiceae</taxon>
        <taxon>Momordica</taxon>
    </lineage>
</organism>
<keyword evidence="6" id="KW-1185">Reference proteome</keyword>
<sequence>MIATETIVPSKKLKIKFSGKRVEDHPGPQSCDFGKLVGQKLSFTGRNGLNVDSAFKYSLNAFSTGKTLAATCCKSKSSIPLNVKRKATQDIESPREKKQKLDRSTTQQCSSILKTLMSHPCGWVFNKPVDPVLLKIPDYFSIITDPMDLGTVKSKLGGNMYRASEEFAADIRLTFSNAMLYNPPDNSVHKMAKELNEVFEKRWEQIKEKWVSGKSNLHREKLPNGPAGEKVSRTPSSHNILSHKKSILSEKSFTKPSSNSNGAEVDRAKTLPTCAPKPPRKNFHKGTETGSKHGCSSFDKQTSRQVVSKCTRCGSIPCQCCSSLDFGHASSGDQSNESLLPRENPDVGGPCPCKPDSQTRSLSASQTSKSDPDSDGIRSILEDESKPPCDQSFTLMANVTLEEESSTPIFDVQLSPKKALRAAMLKSRFAETILKAQQKTLLDLGDKVDQLKMQQEKERLEKRQREERARLEAQIKAADMALRLKAEAEKKQQRDREREASRMAVQKIKRTVELDRNLEILEELEKLCGGVLFIQHHRGIASAMVKRSFDKVQFQNPLERLGLFIKDEYLEDEDDEMICGEEVEIFSRS</sequence>
<evidence type="ECO:0000256" key="2">
    <source>
        <dbReference type="PROSITE-ProRule" id="PRU00035"/>
    </source>
</evidence>
<dbReference type="PANTHER" id="PTHR46136">
    <property type="entry name" value="TRANSCRIPTION FACTOR GTE8"/>
    <property type="match status" value="1"/>
</dbReference>
<dbReference type="PRINTS" id="PR00503">
    <property type="entry name" value="BROMODOMAIN"/>
</dbReference>
<evidence type="ECO:0000313" key="7">
    <source>
        <dbReference type="RefSeq" id="XP_022142210.1"/>
    </source>
</evidence>
<keyword evidence="3" id="KW-0175">Coiled coil</keyword>
<feature type="region of interest" description="Disordered" evidence="4">
    <location>
        <begin position="85"/>
        <end position="104"/>
    </location>
</feature>
<evidence type="ECO:0000313" key="6">
    <source>
        <dbReference type="Proteomes" id="UP000504603"/>
    </source>
</evidence>
<proteinExistence type="predicted"/>
<dbReference type="GeneID" id="111012380"/>
<dbReference type="OrthoDB" id="21449at2759"/>
<feature type="coiled-coil region" evidence="3">
    <location>
        <begin position="434"/>
        <end position="481"/>
    </location>
</feature>
<accession>A0A6J1CK98</accession>
<evidence type="ECO:0000259" key="5">
    <source>
        <dbReference type="PROSITE" id="PS50014"/>
    </source>
</evidence>
<dbReference type="InterPro" id="IPR052442">
    <property type="entry name" value="Env_Response_Regulator"/>
</dbReference>